<accession>A0A1G2MJS8</accession>
<evidence type="ECO:0000313" key="3">
    <source>
        <dbReference type="Proteomes" id="UP000178413"/>
    </source>
</evidence>
<organism evidence="2 3">
    <name type="scientific">Candidatus Taylorbacteria bacterium RIFCSPHIGHO2_02_FULL_44_12</name>
    <dbReference type="NCBI Taxonomy" id="1802308"/>
    <lineage>
        <taxon>Bacteria</taxon>
        <taxon>Candidatus Tayloriibacteriota</taxon>
    </lineage>
</organism>
<keyword evidence="1" id="KW-1133">Transmembrane helix</keyword>
<dbReference type="InterPro" id="IPR043993">
    <property type="entry name" value="T4SS_pilin"/>
</dbReference>
<proteinExistence type="predicted"/>
<feature type="transmembrane region" description="Helical" evidence="1">
    <location>
        <begin position="89"/>
        <end position="111"/>
    </location>
</feature>
<feature type="transmembrane region" description="Helical" evidence="1">
    <location>
        <begin position="123"/>
        <end position="147"/>
    </location>
</feature>
<dbReference type="Proteomes" id="UP000178413">
    <property type="component" value="Unassembled WGS sequence"/>
</dbReference>
<name>A0A1G2MJS8_9BACT</name>
<sequence length="171" mass="18057">MKTPPYFLPPYSYFLLVLTIGTFLVSVPSISYAQNPPANNTTVGGPAGNSVNPSSAGGTAGNGKIIPLQNPLSKNLGSIGALIEKFLEIFSYIVIIFAVLLIVWVGLRFILSRGNPAELKKNGIWLSWIVAGVAIVLGARLMVSIIISTLESTGTVNKGVTDSARNALEGR</sequence>
<keyword evidence="1" id="KW-0472">Membrane</keyword>
<protein>
    <submittedName>
        <fullName evidence="2">Uncharacterized protein</fullName>
    </submittedName>
</protein>
<comment type="caution">
    <text evidence="2">The sequence shown here is derived from an EMBL/GenBank/DDBJ whole genome shotgun (WGS) entry which is preliminary data.</text>
</comment>
<reference evidence="2 3" key="1">
    <citation type="journal article" date="2016" name="Nat. Commun.">
        <title>Thousands of microbial genomes shed light on interconnected biogeochemical processes in an aquifer system.</title>
        <authorList>
            <person name="Anantharaman K."/>
            <person name="Brown C.T."/>
            <person name="Hug L.A."/>
            <person name="Sharon I."/>
            <person name="Castelle C.J."/>
            <person name="Probst A.J."/>
            <person name="Thomas B.C."/>
            <person name="Singh A."/>
            <person name="Wilkins M.J."/>
            <person name="Karaoz U."/>
            <person name="Brodie E.L."/>
            <person name="Williams K.H."/>
            <person name="Hubbard S.S."/>
            <person name="Banfield J.F."/>
        </authorList>
    </citation>
    <scope>NUCLEOTIDE SEQUENCE [LARGE SCALE GENOMIC DNA]</scope>
</reference>
<dbReference type="AlphaFoldDB" id="A0A1G2MJS8"/>
<dbReference type="EMBL" id="MHRM01000012">
    <property type="protein sequence ID" value="OHA24116.1"/>
    <property type="molecule type" value="Genomic_DNA"/>
</dbReference>
<keyword evidence="1" id="KW-0812">Transmembrane</keyword>
<dbReference type="Pfam" id="PF18895">
    <property type="entry name" value="T4SS_pilin"/>
    <property type="match status" value="1"/>
</dbReference>
<gene>
    <name evidence="2" type="ORF">A3D50_01075</name>
</gene>
<evidence type="ECO:0000313" key="2">
    <source>
        <dbReference type="EMBL" id="OHA24116.1"/>
    </source>
</evidence>
<dbReference type="STRING" id="1802308.A3D50_01075"/>
<evidence type="ECO:0000256" key="1">
    <source>
        <dbReference type="SAM" id="Phobius"/>
    </source>
</evidence>